<evidence type="ECO:0000256" key="1">
    <source>
        <dbReference type="SAM" id="Phobius"/>
    </source>
</evidence>
<proteinExistence type="predicted"/>
<feature type="transmembrane region" description="Helical" evidence="1">
    <location>
        <begin position="12"/>
        <end position="35"/>
    </location>
</feature>
<dbReference type="EMBL" id="MTLA01000331">
    <property type="protein sequence ID" value="OOP66326.1"/>
    <property type="molecule type" value="Genomic_DNA"/>
</dbReference>
<sequence>MENYFHHFKAILAGIMIALLITSANYFLGMLIHLITDRGQRDFFSTGSMIIFTLIFISSYVYMLQEFKKS</sequence>
<dbReference type="Proteomes" id="UP000189761">
    <property type="component" value="Unassembled WGS sequence"/>
</dbReference>
<feature type="transmembrane region" description="Helical" evidence="1">
    <location>
        <begin position="47"/>
        <end position="64"/>
    </location>
</feature>
<dbReference type="AlphaFoldDB" id="A0A8E2I422"/>
<keyword evidence="3" id="KW-1185">Reference proteome</keyword>
<protein>
    <submittedName>
        <fullName evidence="2">Uncharacterized protein</fullName>
    </submittedName>
</protein>
<gene>
    <name evidence="2" type="ORF">BWZ43_21585</name>
</gene>
<keyword evidence="1" id="KW-0472">Membrane</keyword>
<keyword evidence="1" id="KW-0812">Transmembrane</keyword>
<keyword evidence="1" id="KW-1133">Transmembrane helix</keyword>
<name>A0A8E2I422_9BACI</name>
<dbReference type="RefSeq" id="WP_078111172.1">
    <property type="nucleotide sequence ID" value="NZ_CP065424.1"/>
</dbReference>
<reference evidence="2 3" key="1">
    <citation type="submission" date="2017-01" db="EMBL/GenBank/DDBJ databases">
        <title>Draft genome sequence of Bacillus oleronius.</title>
        <authorList>
            <person name="Allam M."/>
        </authorList>
    </citation>
    <scope>NUCLEOTIDE SEQUENCE [LARGE SCALE GENOMIC DNA]</scope>
    <source>
        <strain evidence="2 3">DSM 9356</strain>
    </source>
</reference>
<accession>A0A8E2I422</accession>
<evidence type="ECO:0000313" key="3">
    <source>
        <dbReference type="Proteomes" id="UP000189761"/>
    </source>
</evidence>
<evidence type="ECO:0000313" key="2">
    <source>
        <dbReference type="EMBL" id="OOP66326.1"/>
    </source>
</evidence>
<organism evidence="2 3">
    <name type="scientific">Heyndrickxia oleronia</name>
    <dbReference type="NCBI Taxonomy" id="38875"/>
    <lineage>
        <taxon>Bacteria</taxon>
        <taxon>Bacillati</taxon>
        <taxon>Bacillota</taxon>
        <taxon>Bacilli</taxon>
        <taxon>Bacillales</taxon>
        <taxon>Bacillaceae</taxon>
        <taxon>Heyndrickxia</taxon>
    </lineage>
</organism>
<comment type="caution">
    <text evidence="2">The sequence shown here is derived from an EMBL/GenBank/DDBJ whole genome shotgun (WGS) entry which is preliminary data.</text>
</comment>